<organism evidence="1 2">
    <name type="scientific">Chromobacterium piscinae</name>
    <dbReference type="NCBI Taxonomy" id="686831"/>
    <lineage>
        <taxon>Bacteria</taxon>
        <taxon>Pseudomonadati</taxon>
        <taxon>Pseudomonadota</taxon>
        <taxon>Betaproteobacteria</taxon>
        <taxon>Neisseriales</taxon>
        <taxon>Chromobacteriaceae</taxon>
        <taxon>Chromobacterium</taxon>
    </lineage>
</organism>
<dbReference type="EMBL" id="JBDQQU010000410">
    <property type="protein sequence ID" value="MEO3957727.1"/>
    <property type="molecule type" value="Genomic_DNA"/>
</dbReference>
<proteinExistence type="predicted"/>
<dbReference type="RefSeq" id="WP_346196383.1">
    <property type="nucleotide sequence ID" value="NZ_JBDJHV010000080.1"/>
</dbReference>
<evidence type="ECO:0000313" key="1">
    <source>
        <dbReference type="EMBL" id="MEO3957727.1"/>
    </source>
</evidence>
<keyword evidence="2" id="KW-1185">Reference proteome</keyword>
<reference evidence="1 2" key="1">
    <citation type="submission" date="2024-05" db="EMBL/GenBank/DDBJ databases">
        <authorList>
            <person name="De Oliveira J.P."/>
            <person name="Noriler S.A."/>
            <person name="De Oliveira A.G."/>
            <person name="Sipoli D.S."/>
        </authorList>
    </citation>
    <scope>NUCLEOTIDE SEQUENCE [LARGE SCALE GENOMIC DNA]</scope>
    <source>
        <strain evidence="1 2">LABIM186</strain>
    </source>
</reference>
<dbReference type="Proteomes" id="UP001438292">
    <property type="component" value="Unassembled WGS sequence"/>
</dbReference>
<evidence type="ECO:0000313" key="2">
    <source>
        <dbReference type="Proteomes" id="UP001438292"/>
    </source>
</evidence>
<comment type="caution">
    <text evidence="1">The sequence shown here is derived from an EMBL/GenBank/DDBJ whole genome shotgun (WGS) entry which is preliminary data.</text>
</comment>
<sequence>MNPLVVTHIQDIADTEQRIANEASVLSLDDRLLQMFSQSVADDALDYASIMKQVADIDVLSNPARMLALQKQSLERVEQISVASAFSHKATSAVETVLRA</sequence>
<name>A0ABV0HD05_9NEIS</name>
<accession>A0ABV0HD05</accession>
<dbReference type="NCBIfam" id="NF038054">
    <property type="entry name" value="T3SS_SctI"/>
    <property type="match status" value="1"/>
</dbReference>
<gene>
    <name evidence="1" type="primary">sctI</name>
    <name evidence="1" type="ORF">ABH309_25115</name>
</gene>
<protein>
    <submittedName>
        <fullName evidence="1">Type III secretion system inner rod subunit SctI</fullName>
    </submittedName>
</protein>
<dbReference type="InterPro" id="IPR047754">
    <property type="entry name" value="T3SS_SctI-like"/>
</dbReference>